<dbReference type="AlphaFoldDB" id="A0A9N8ZEZ4"/>
<reference evidence="2" key="1">
    <citation type="submission" date="2021-06" db="EMBL/GenBank/DDBJ databases">
        <authorList>
            <person name="Kallberg Y."/>
            <person name="Tangrot J."/>
            <person name="Rosling A."/>
        </authorList>
    </citation>
    <scope>NUCLEOTIDE SEQUENCE</scope>
    <source>
        <strain evidence="2">CL551</strain>
    </source>
</reference>
<sequence length="339" mass="37926">MSKSLDKIKAWIEINKIIKMSIKIGGFMPVISLIALVSWSYYAFVFRLCMHYLVNRNPTQAAIYLAIYHPLLILMSLSYLKATFKSPGYSTDIPSHEYQSIGYHQRSSSVESIISDAGLQTDQNVNSNDSIQLVSSRRSAVKFNENGEPVTSGSIMGASLSGLQEVCLENGSSLSMAFGTTSSFIYLFFWGTIYSFFLAFATLPPTIQYAQTSYEAIMSLDLNWTFLILLGTIFGLCLLGFTVYHTTLILSNQTTLESISRNNYKIKDGGEVTSSKYLNLFNVGKRANFIQVMGPDWFFWFLPIENSLGNGRTWSLNSHRYSTLCDSVEDFAGLSENSV</sequence>
<feature type="transmembrane region" description="Helical" evidence="1">
    <location>
        <begin position="21"/>
        <end position="42"/>
    </location>
</feature>
<keyword evidence="1" id="KW-1133">Transmembrane helix</keyword>
<comment type="caution">
    <text evidence="2">The sequence shown here is derived from an EMBL/GenBank/DDBJ whole genome shotgun (WGS) entry which is preliminary data.</text>
</comment>
<evidence type="ECO:0000313" key="3">
    <source>
        <dbReference type="Proteomes" id="UP000789342"/>
    </source>
</evidence>
<feature type="transmembrane region" description="Helical" evidence="1">
    <location>
        <begin position="184"/>
        <end position="204"/>
    </location>
</feature>
<accession>A0A9N8ZEZ4</accession>
<evidence type="ECO:0000313" key="2">
    <source>
        <dbReference type="EMBL" id="CAG8495070.1"/>
    </source>
</evidence>
<feature type="transmembrane region" description="Helical" evidence="1">
    <location>
        <begin position="224"/>
        <end position="244"/>
    </location>
</feature>
<name>A0A9N8ZEZ4_9GLOM</name>
<dbReference type="PANTHER" id="PTHR12246">
    <property type="entry name" value="PALMITOYLTRANSFERASE ZDHHC16"/>
    <property type="match status" value="1"/>
</dbReference>
<feature type="transmembrane region" description="Helical" evidence="1">
    <location>
        <begin position="62"/>
        <end position="80"/>
    </location>
</feature>
<protein>
    <submittedName>
        <fullName evidence="2">10442_t:CDS:1</fullName>
    </submittedName>
</protein>
<keyword evidence="1" id="KW-0472">Membrane</keyword>
<proteinExistence type="predicted"/>
<dbReference type="EMBL" id="CAJVPV010001368">
    <property type="protein sequence ID" value="CAG8495070.1"/>
    <property type="molecule type" value="Genomic_DNA"/>
</dbReference>
<organism evidence="2 3">
    <name type="scientific">Acaulospora morrowiae</name>
    <dbReference type="NCBI Taxonomy" id="94023"/>
    <lineage>
        <taxon>Eukaryota</taxon>
        <taxon>Fungi</taxon>
        <taxon>Fungi incertae sedis</taxon>
        <taxon>Mucoromycota</taxon>
        <taxon>Glomeromycotina</taxon>
        <taxon>Glomeromycetes</taxon>
        <taxon>Diversisporales</taxon>
        <taxon>Acaulosporaceae</taxon>
        <taxon>Acaulospora</taxon>
    </lineage>
</organism>
<dbReference type="InterPro" id="IPR039859">
    <property type="entry name" value="PFA4/ZDH16/20/ERF2-like"/>
</dbReference>
<keyword evidence="1" id="KW-0812">Transmembrane</keyword>
<dbReference type="OrthoDB" id="9909019at2759"/>
<gene>
    <name evidence="2" type="ORF">AMORRO_LOCUS2969</name>
</gene>
<evidence type="ECO:0000256" key="1">
    <source>
        <dbReference type="SAM" id="Phobius"/>
    </source>
</evidence>
<dbReference type="GO" id="GO:0016409">
    <property type="term" value="F:palmitoyltransferase activity"/>
    <property type="evidence" value="ECO:0007669"/>
    <property type="project" value="InterPro"/>
</dbReference>
<keyword evidence="3" id="KW-1185">Reference proteome</keyword>
<dbReference type="Proteomes" id="UP000789342">
    <property type="component" value="Unassembled WGS sequence"/>
</dbReference>